<evidence type="ECO:0000256" key="9">
    <source>
        <dbReference type="ARBA" id="ARBA00023002"/>
    </source>
</evidence>
<dbReference type="PANTHER" id="PTHR48467">
    <property type="entry name" value="GLUTAMATE SYNTHASE 1 [NADH], CHLOROPLASTIC-LIKE"/>
    <property type="match status" value="1"/>
</dbReference>
<dbReference type="AlphaFoldDB" id="A0A5S6QV08"/>
<dbReference type="PRINTS" id="PR00419">
    <property type="entry name" value="ADXRDTASE"/>
</dbReference>
<evidence type="ECO:0000256" key="4">
    <source>
        <dbReference type="ARBA" id="ARBA00013219"/>
    </source>
</evidence>
<comment type="catalytic activity">
    <reaction evidence="10 11">
        <text>2 reduced [adrenodoxin] + NADP(+) + H(+) = 2 oxidized [adrenodoxin] + NADPH</text>
        <dbReference type="Rhea" id="RHEA:42312"/>
        <dbReference type="Rhea" id="RHEA-COMP:9998"/>
        <dbReference type="Rhea" id="RHEA-COMP:9999"/>
        <dbReference type="ChEBI" id="CHEBI:15378"/>
        <dbReference type="ChEBI" id="CHEBI:33737"/>
        <dbReference type="ChEBI" id="CHEBI:33738"/>
        <dbReference type="ChEBI" id="CHEBI:57783"/>
        <dbReference type="ChEBI" id="CHEBI:58349"/>
        <dbReference type="EC" id="1.18.1.6"/>
    </reaction>
</comment>
<dbReference type="PANTHER" id="PTHR48467:SF1">
    <property type="entry name" value="GLUTAMATE SYNTHASE 1 [NADH], CHLOROPLASTIC-LIKE"/>
    <property type="match status" value="1"/>
</dbReference>
<keyword evidence="9 11" id="KW-0560">Oxidoreductase</keyword>
<keyword evidence="8 11" id="KW-0521">NADP</keyword>
<evidence type="ECO:0000256" key="7">
    <source>
        <dbReference type="ARBA" id="ARBA00022827"/>
    </source>
</evidence>
<evidence type="ECO:0000256" key="13">
    <source>
        <dbReference type="PIRSR" id="PIRSR000362-2"/>
    </source>
</evidence>
<evidence type="ECO:0000256" key="10">
    <source>
        <dbReference type="ARBA" id="ARBA00048933"/>
    </source>
</evidence>
<comment type="subcellular location">
    <subcellularLocation>
        <location evidence="11">Mitochondrion</location>
    </subcellularLocation>
</comment>
<dbReference type="SUPFAM" id="SSF51971">
    <property type="entry name" value="Nucleotide-binding domain"/>
    <property type="match status" value="1"/>
</dbReference>
<dbReference type="Gene3D" id="3.50.50.60">
    <property type="entry name" value="FAD/NAD(P)-binding domain"/>
    <property type="match status" value="1"/>
</dbReference>
<feature type="binding site" evidence="13">
    <location>
        <position position="219"/>
    </location>
    <ligand>
        <name>NADP(+)</name>
        <dbReference type="ChEBI" id="CHEBI:58349"/>
    </ligand>
</feature>
<evidence type="ECO:0000256" key="5">
    <source>
        <dbReference type="ARBA" id="ARBA00016287"/>
    </source>
</evidence>
<dbReference type="GO" id="GO:0005739">
    <property type="term" value="C:mitochondrion"/>
    <property type="evidence" value="ECO:0007669"/>
    <property type="project" value="UniProtKB-SubCell"/>
</dbReference>
<feature type="binding site" evidence="12">
    <location>
        <position position="24"/>
    </location>
    <ligand>
        <name>FAD</name>
        <dbReference type="ChEBI" id="CHEBI:57692"/>
    </ligand>
</feature>
<organism evidence="14 16">
    <name type="scientific">Trichuris muris</name>
    <name type="common">Mouse whipworm</name>
    <dbReference type="NCBI Taxonomy" id="70415"/>
    <lineage>
        <taxon>Eukaryota</taxon>
        <taxon>Metazoa</taxon>
        <taxon>Ecdysozoa</taxon>
        <taxon>Nematoda</taxon>
        <taxon>Enoplea</taxon>
        <taxon>Dorylaimia</taxon>
        <taxon>Trichinellida</taxon>
        <taxon>Trichuridae</taxon>
        <taxon>Trichuris</taxon>
    </lineage>
</organism>
<dbReference type="InterPro" id="IPR021163">
    <property type="entry name" value="Ferredox_Rdtase_adrenod"/>
</dbReference>
<evidence type="ECO:0000256" key="6">
    <source>
        <dbReference type="ARBA" id="ARBA00022630"/>
    </source>
</evidence>
<evidence type="ECO:0000256" key="12">
    <source>
        <dbReference type="PIRSR" id="PIRSR000362-1"/>
    </source>
</evidence>
<comment type="pathway">
    <text evidence="2">Steroid metabolism; cholesterol metabolism.</text>
</comment>
<sequence length="474" mass="52541">MRFTRLLFERAVEVRIAIVGSGPAGMYCAQTLLSCGLNSRVDVFEKLPVPFGLIRFGVAPDHPDVKHCTVGLERTVNAAFDRFRFFGNVNVGRDVSVRHLMQLYDGVILAFGAQGERPLVPKPSAGSNCFSARQIVGWYNGDPSCQSIRPNLSAGSTAVILGHGNVAIDVARILLKSPDELQRTDITEPALESLRNSTIRKVALVGRRGPLQASFTTKELRELTKLNGTTPVIRPEDLREVENLYSLLPRARQRLAKLLLTTSQLTTSMSGVLRPKQWELRFLLSLKGVEFGEATYKATFTRNVLEQDLSNLKHAKVFPTDQNETISCSLLVYSYGYRSANIEPGVLPFDSHKCVVVTDDRGSVQGLPNLYACGWCATGPVGELAQTQVTARAVAMHVAEDLLHADGSSRTNLDIKQVLLKKNVRWVDWSQWKKLDEIEVRKGQLAGKLRQKVVDEEEMLQIALEEEHVAKPIA</sequence>
<dbReference type="UniPathway" id="UPA00296"/>
<dbReference type="WBParaSite" id="TMUE_3000011150.1">
    <property type="protein sequence ID" value="TMUE_3000011150.1"/>
    <property type="gene ID" value="WBGene00286495"/>
</dbReference>
<keyword evidence="14" id="KW-1185">Reference proteome</keyword>
<dbReference type="InterPro" id="IPR055275">
    <property type="entry name" value="Ferredox_Rdtase"/>
</dbReference>
<feature type="binding site" evidence="13">
    <location>
        <position position="382"/>
    </location>
    <ligand>
        <name>NADP(+)</name>
        <dbReference type="ChEBI" id="CHEBI:58349"/>
    </ligand>
</feature>
<evidence type="ECO:0000256" key="11">
    <source>
        <dbReference type="PIRNR" id="PIRNR000362"/>
    </source>
</evidence>
<proteinExistence type="inferred from homology"/>
<reference evidence="14" key="2">
    <citation type="submission" date="2014-03" db="EMBL/GenBank/DDBJ databases">
        <title>The whipworm genome and dual-species transcriptomics of an intimate host-pathogen interaction.</title>
        <authorList>
            <person name="Foth B.J."/>
            <person name="Tsai I.J."/>
            <person name="Reid A.J."/>
            <person name="Bancroft A.J."/>
            <person name="Nichol S."/>
            <person name="Tracey A."/>
            <person name="Holroyd N."/>
            <person name="Cotton J.A."/>
            <person name="Stanley E.J."/>
            <person name="Zarowiecki M."/>
            <person name="Liu J.Z."/>
            <person name="Huckvale T."/>
            <person name="Cooper P.J."/>
            <person name="Grencis R.K."/>
            <person name="Berriman M."/>
        </authorList>
    </citation>
    <scope>NUCLEOTIDE SEQUENCE [LARGE SCALE GENOMIC DNA]</scope>
    <source>
        <strain evidence="14">Edinburgh</strain>
    </source>
</reference>
<keyword evidence="11" id="KW-0496">Mitochondrion</keyword>
<evidence type="ECO:0000256" key="2">
    <source>
        <dbReference type="ARBA" id="ARBA00004731"/>
    </source>
</evidence>
<dbReference type="InterPro" id="IPR036188">
    <property type="entry name" value="FAD/NAD-bd_sf"/>
</dbReference>
<feature type="binding site" evidence="13">
    <location>
        <begin position="207"/>
        <end position="208"/>
    </location>
    <ligand>
        <name>NADP(+)</name>
        <dbReference type="ChEBI" id="CHEBI:58349"/>
    </ligand>
</feature>
<dbReference type="Proteomes" id="UP000046395">
    <property type="component" value="Unassembled WGS sequence"/>
</dbReference>
<dbReference type="GO" id="GO:0016491">
    <property type="term" value="F:oxidoreductase activity"/>
    <property type="evidence" value="ECO:0007669"/>
    <property type="project" value="UniProtKB-KW"/>
</dbReference>
<keyword evidence="6 11" id="KW-0285">Flavoprotein</keyword>
<evidence type="ECO:0000313" key="14">
    <source>
        <dbReference type="Proteomes" id="UP000046395"/>
    </source>
</evidence>
<evidence type="ECO:0000313" key="15">
    <source>
        <dbReference type="WBParaSite" id="TMUE_3000011150.1"/>
    </source>
</evidence>
<dbReference type="EC" id="1.18.1.6" evidence="4 11"/>
<comment type="cofactor">
    <cofactor evidence="1 11 12">
        <name>FAD</name>
        <dbReference type="ChEBI" id="CHEBI:57692"/>
    </cofactor>
</comment>
<evidence type="ECO:0000313" key="16">
    <source>
        <dbReference type="WBParaSite" id="TMUE_3000011241.1"/>
    </source>
</evidence>
<dbReference type="Gene3D" id="3.40.50.720">
    <property type="entry name" value="NAD(P)-binding Rossmann-like Domain"/>
    <property type="match status" value="1"/>
</dbReference>
<keyword evidence="7 11" id="KW-0274">FAD</keyword>
<feature type="binding site" evidence="12">
    <location>
        <position position="375"/>
    </location>
    <ligand>
        <name>FAD</name>
        <dbReference type="ChEBI" id="CHEBI:57692"/>
    </ligand>
</feature>
<feature type="binding site" evidence="13">
    <location>
        <begin position="163"/>
        <end position="166"/>
    </location>
    <ligand>
        <name>NADP(+)</name>
        <dbReference type="ChEBI" id="CHEBI:58349"/>
    </ligand>
</feature>
<dbReference type="GO" id="GO:0008203">
    <property type="term" value="P:cholesterol metabolic process"/>
    <property type="evidence" value="ECO:0007669"/>
    <property type="project" value="UniProtKB-UniPathway"/>
</dbReference>
<evidence type="ECO:0000256" key="1">
    <source>
        <dbReference type="ARBA" id="ARBA00001974"/>
    </source>
</evidence>
<dbReference type="Pfam" id="PF13450">
    <property type="entry name" value="NAD_binding_8"/>
    <property type="match status" value="1"/>
</dbReference>
<evidence type="ECO:0000256" key="8">
    <source>
        <dbReference type="ARBA" id="ARBA00022857"/>
    </source>
</evidence>
<evidence type="ECO:0000256" key="3">
    <source>
        <dbReference type="ARBA" id="ARBA00008312"/>
    </source>
</evidence>
<reference evidence="15 16" key="3">
    <citation type="submission" date="2019-12" db="UniProtKB">
        <authorList>
            <consortium name="WormBaseParasite"/>
        </authorList>
    </citation>
    <scope>IDENTIFICATION</scope>
</reference>
<comment type="similarity">
    <text evidence="3 11">Belongs to the ferredoxin--NADP reductase type 1 family.</text>
</comment>
<dbReference type="WBParaSite" id="TMUE_3000011241.1">
    <property type="protein sequence ID" value="TMUE_3000011241.1"/>
    <property type="gene ID" value="WBGene00301235"/>
</dbReference>
<reference evidence="14" key="1">
    <citation type="submission" date="2013-11" db="EMBL/GenBank/DDBJ databases">
        <authorList>
            <person name="Aslett M."/>
        </authorList>
    </citation>
    <scope>NUCLEOTIDE SEQUENCE [LARGE SCALE GENOMIC DNA]</scope>
    <source>
        <strain evidence="14">Edinburgh</strain>
    </source>
</reference>
<feature type="binding site" evidence="12">
    <location>
        <position position="91"/>
    </location>
    <ligand>
        <name>FAD</name>
        <dbReference type="ChEBI" id="CHEBI:57692"/>
    </ligand>
</feature>
<feature type="binding site" evidence="12">
    <location>
        <position position="53"/>
    </location>
    <ligand>
        <name>FAD</name>
        <dbReference type="ChEBI" id="CHEBI:57692"/>
    </ligand>
</feature>
<protein>
    <recommendedName>
        <fullName evidence="5 11">NADPH:adrenodoxin oxidoreductase, mitochondrial</fullName>
        <ecNumber evidence="4 11">1.18.1.6</ecNumber>
    </recommendedName>
</protein>
<name>A0A5S6QV08_TRIMR</name>
<feature type="binding site" evidence="12">
    <location>
        <position position="45"/>
    </location>
    <ligand>
        <name>FAD</name>
        <dbReference type="ChEBI" id="CHEBI:57692"/>
    </ligand>
</feature>
<accession>A0A5S6QV08</accession>
<dbReference type="PROSITE" id="PS51257">
    <property type="entry name" value="PROKAR_LIPOPROTEIN"/>
    <property type="match status" value="1"/>
</dbReference>
<dbReference type="PIRSF" id="PIRSF000362">
    <property type="entry name" value="FNR"/>
    <property type="match status" value="1"/>
</dbReference>
<dbReference type="STRING" id="70415.A0A5S6QV08"/>